<feature type="region of interest" description="Disordered" evidence="1">
    <location>
        <begin position="1"/>
        <end position="23"/>
    </location>
</feature>
<proteinExistence type="predicted"/>
<evidence type="ECO:0000313" key="3">
    <source>
        <dbReference type="EMBL" id="KKT62040.1"/>
    </source>
</evidence>
<gene>
    <name evidence="3" type="ORF">UW55_C0018G0007</name>
</gene>
<comment type="caution">
    <text evidence="3">The sequence shown here is derived from an EMBL/GenBank/DDBJ whole genome shotgun (WGS) entry which is preliminary data.</text>
</comment>
<reference evidence="3 4" key="1">
    <citation type="journal article" date="2015" name="Nature">
        <title>rRNA introns, odd ribosomes, and small enigmatic genomes across a large radiation of phyla.</title>
        <authorList>
            <person name="Brown C.T."/>
            <person name="Hug L.A."/>
            <person name="Thomas B.C."/>
            <person name="Sharon I."/>
            <person name="Castelle C.J."/>
            <person name="Singh A."/>
            <person name="Wilkins M.J."/>
            <person name="Williams K.H."/>
            <person name="Banfield J.F."/>
        </authorList>
    </citation>
    <scope>NUCLEOTIDE SEQUENCE [LARGE SCALE GENOMIC DNA]</scope>
</reference>
<keyword evidence="2" id="KW-1133">Transmembrane helix</keyword>
<dbReference type="AlphaFoldDB" id="A0A0G1ISB3"/>
<evidence type="ECO:0000256" key="1">
    <source>
        <dbReference type="SAM" id="MobiDB-lite"/>
    </source>
</evidence>
<organism evidence="3 4">
    <name type="scientific">Candidatus Giovannonibacteria bacterium GW2011_GWA2_44_26</name>
    <dbReference type="NCBI Taxonomy" id="1618648"/>
    <lineage>
        <taxon>Bacteria</taxon>
        <taxon>Candidatus Giovannoniibacteriota</taxon>
    </lineage>
</organism>
<dbReference type="EMBL" id="LCIT01000018">
    <property type="protein sequence ID" value="KKT62040.1"/>
    <property type="molecule type" value="Genomic_DNA"/>
</dbReference>
<evidence type="ECO:0000313" key="4">
    <source>
        <dbReference type="Proteomes" id="UP000033945"/>
    </source>
</evidence>
<protein>
    <recommendedName>
        <fullName evidence="5">DUF3105 domain-containing protein</fullName>
    </recommendedName>
</protein>
<dbReference type="Pfam" id="PF11303">
    <property type="entry name" value="DUF3105"/>
    <property type="match status" value="1"/>
</dbReference>
<dbReference type="PANTHER" id="PTHR34179">
    <property type="entry name" value="TUMOR PROTEIN P53-INDUCIBLE PROTEIN 13"/>
    <property type="match status" value="1"/>
</dbReference>
<sequence>MDGTSLSKKERREMRRQEKQSAQVSGARSKIIKKIAGWVLAIIIAAALGYVGYVYLFKDSAISEIGQSYTIEGREHVADGAKSEYHTNPPSSGPHYGSPAEWGVYDKPLQDEQVVHNLEHGGVWISYKPTISDTAKDKLKTIAKSYRSKVILTPREANDKDIALVSWGRAYKFNLNPDGTFDESSVNNFIKKYKNTGPEVVPD</sequence>
<evidence type="ECO:0000256" key="2">
    <source>
        <dbReference type="SAM" id="Phobius"/>
    </source>
</evidence>
<keyword evidence="2" id="KW-0472">Membrane</keyword>
<name>A0A0G1ISB3_9BACT</name>
<dbReference type="PANTHER" id="PTHR34179:SF1">
    <property type="entry name" value="TUMOR PROTEIN P53-INDUCIBLE PROTEIN 13"/>
    <property type="match status" value="1"/>
</dbReference>
<feature type="transmembrane region" description="Helical" evidence="2">
    <location>
        <begin position="35"/>
        <end position="56"/>
    </location>
</feature>
<dbReference type="InterPro" id="IPR021454">
    <property type="entry name" value="DUF3105"/>
</dbReference>
<dbReference type="Proteomes" id="UP000033945">
    <property type="component" value="Unassembled WGS sequence"/>
</dbReference>
<dbReference type="GO" id="GO:0005737">
    <property type="term" value="C:cytoplasm"/>
    <property type="evidence" value="ECO:0007669"/>
    <property type="project" value="TreeGrafter"/>
</dbReference>
<evidence type="ECO:0008006" key="5">
    <source>
        <dbReference type="Google" id="ProtNLM"/>
    </source>
</evidence>
<feature type="compositionally biased region" description="Basic and acidic residues" evidence="1">
    <location>
        <begin position="7"/>
        <end position="19"/>
    </location>
</feature>
<keyword evidence="2" id="KW-0812">Transmembrane</keyword>
<feature type="region of interest" description="Disordered" evidence="1">
    <location>
        <begin position="81"/>
        <end position="100"/>
    </location>
</feature>
<accession>A0A0G1ISB3</accession>